<evidence type="ECO:0000313" key="3">
    <source>
        <dbReference type="Proteomes" id="UP000315496"/>
    </source>
</evidence>
<protein>
    <submittedName>
        <fullName evidence="2">Uncharacterized protein</fullName>
    </submittedName>
</protein>
<dbReference type="EMBL" id="VDLU01000001">
    <property type="protein sequence ID" value="TNJ29349.1"/>
    <property type="molecule type" value="Genomic_DNA"/>
</dbReference>
<evidence type="ECO:0000313" key="2">
    <source>
        <dbReference type="EMBL" id="TNJ29349.1"/>
    </source>
</evidence>
<accession>A0A4Z1TA17</accession>
<dbReference type="VEuPathDB" id="GiardiaDB:GMRT_20123"/>
<comment type="caution">
    <text evidence="2">The sequence shown here is derived from an EMBL/GenBank/DDBJ whole genome shotgun (WGS) entry which is preliminary data.</text>
</comment>
<organism evidence="2 3">
    <name type="scientific">Giardia muris</name>
    <dbReference type="NCBI Taxonomy" id="5742"/>
    <lineage>
        <taxon>Eukaryota</taxon>
        <taxon>Metamonada</taxon>
        <taxon>Diplomonadida</taxon>
        <taxon>Hexamitidae</taxon>
        <taxon>Giardiinae</taxon>
        <taxon>Giardia</taxon>
    </lineage>
</organism>
<sequence>MSHKGQGQGRTRKTRALERRLQTLNRRVEALRTEIEKRTKENKGLKSNTVNDLLDELQDVYDELATIRHKLSLQKTQEEGKEMDRVLKQVGLHLDPLIQTCEETLTEIQGHCKPRPEDRLRIEREYADLLSELADGRE</sequence>
<evidence type="ECO:0000256" key="1">
    <source>
        <dbReference type="SAM" id="Coils"/>
    </source>
</evidence>
<dbReference type="AlphaFoldDB" id="A0A4Z1TA17"/>
<name>A0A4Z1TA17_GIAMU</name>
<gene>
    <name evidence="2" type="ORF">GMRT_20123</name>
</gene>
<keyword evidence="3" id="KW-1185">Reference proteome</keyword>
<reference evidence="2 3" key="1">
    <citation type="submission" date="2019-05" db="EMBL/GenBank/DDBJ databases">
        <title>The compact genome of Giardia muris reveals important steps in the evolution of intestinal protozoan parasites.</title>
        <authorList>
            <person name="Xu F."/>
            <person name="Jimenez-Gonzalez A."/>
            <person name="Einarsson E."/>
            <person name="Astvaldsson A."/>
            <person name="Peirasmaki D."/>
            <person name="Eckmann L."/>
            <person name="Andersson J.O."/>
            <person name="Svard S.G."/>
            <person name="Jerlstrom-Hultqvist J."/>
        </authorList>
    </citation>
    <scope>NUCLEOTIDE SEQUENCE [LARGE SCALE GENOMIC DNA]</scope>
    <source>
        <strain evidence="2 3">Roberts-Thomson</strain>
    </source>
</reference>
<feature type="coiled-coil region" evidence="1">
    <location>
        <begin position="14"/>
        <end position="70"/>
    </location>
</feature>
<proteinExistence type="predicted"/>
<keyword evidence="1" id="KW-0175">Coiled coil</keyword>
<dbReference type="Proteomes" id="UP000315496">
    <property type="component" value="Chromosome 1"/>
</dbReference>